<accession>A0AAW8J871</accession>
<reference evidence="2" key="1">
    <citation type="submission" date="2023-08" db="EMBL/GenBank/DDBJ databases">
        <title>Emergence of clinically-relevant ST2 carbapenem-resistant Acinetobacter baumannii strains in hospital sewages in Zhejiang, East of China.</title>
        <authorList>
            <person name="Kaichao C."/>
            <person name="Zhang R."/>
        </authorList>
    </citation>
    <scope>NUCLEOTIDE SEQUENCE</scope>
    <source>
        <strain evidence="2">M-RB-37</strain>
    </source>
</reference>
<dbReference type="Proteomes" id="UP001243844">
    <property type="component" value="Unassembled WGS sequence"/>
</dbReference>
<dbReference type="Gene3D" id="2.40.50.230">
    <property type="entry name" value="Gp5 N-terminal domain"/>
    <property type="match status" value="1"/>
</dbReference>
<dbReference type="InterPro" id="IPR006531">
    <property type="entry name" value="Gp5/Vgr_OB"/>
</dbReference>
<dbReference type="SUPFAM" id="SSF69279">
    <property type="entry name" value="Phage tail proteins"/>
    <property type="match status" value="1"/>
</dbReference>
<dbReference type="Gene3D" id="2.30.110.50">
    <property type="match status" value="1"/>
</dbReference>
<protein>
    <submittedName>
        <fullName evidence="2">Type VI secretion system Vgr family protein</fullName>
    </submittedName>
</protein>
<dbReference type="RefSeq" id="WP_308980959.1">
    <property type="nucleotide sequence ID" value="NZ_JAVIDL010000004.1"/>
</dbReference>
<evidence type="ECO:0000313" key="3">
    <source>
        <dbReference type="Proteomes" id="UP001243844"/>
    </source>
</evidence>
<gene>
    <name evidence="2" type="ORF">RFH47_03310</name>
</gene>
<evidence type="ECO:0000259" key="1">
    <source>
        <dbReference type="Pfam" id="PF04717"/>
    </source>
</evidence>
<evidence type="ECO:0000313" key="2">
    <source>
        <dbReference type="EMBL" id="MDQ8934765.1"/>
    </source>
</evidence>
<sequence length="530" mass="60731">MDSNVKKRTLHIQFSNQSLNQHVYLHHIQGKQALNQGIQTVLLCLSEQIVIPIEQFIGSQVAVDCQIEDGRYFRMSGIVMEAEQGHSDGHLTVYQLHVQDPLALWKYRHNSRVFMAKSVVEIVEIIFSEWKKISPLFASSLLLELKGLEKTYPIRPFTMQQQLSDEEFIKNLLRQEQINFLIDEASAFVNHPSCRIEAQRLCLIDDNKQFAQLTRQNITYQRSPYSIKDRIHCLVEHGALVDMAWKKGAAQQNSDLEHLIVESSILIPELKADVQGSKTEDMKLIQRYNKLGSDQRTETRQFVAYAHVDDAQVGCWFELEGHPNIGVESSTDRELLIIAQDFYKKNELTKVLDDQIMALSKLSHWSYTAFIAYDSHPITTLTLQLRSSLTVPEYNPVKHRVNARPQRAEVIGPIGEEVYVDEWGRIKVHFLLNSDQYSTFTTSSVTKEKNAAWVNVLAPWASSYEGKQFLPKIGDIVVVDFFDGNIDQPFVVGRIHDGQQIPIPIDIKARLPDTQKLNDNYIEEMKAARA</sequence>
<dbReference type="Pfam" id="PF04717">
    <property type="entry name" value="Phage_base_V"/>
    <property type="match status" value="1"/>
</dbReference>
<organism evidence="2 3">
    <name type="scientific">Acinetobacter rudis</name>
    <dbReference type="NCBI Taxonomy" id="632955"/>
    <lineage>
        <taxon>Bacteria</taxon>
        <taxon>Pseudomonadati</taxon>
        <taxon>Pseudomonadota</taxon>
        <taxon>Gammaproteobacteria</taxon>
        <taxon>Moraxellales</taxon>
        <taxon>Moraxellaceae</taxon>
        <taxon>Acinetobacter</taxon>
    </lineage>
</organism>
<dbReference type="Gene3D" id="3.55.50.10">
    <property type="entry name" value="Baseplate protein-like domains"/>
    <property type="match status" value="1"/>
</dbReference>
<dbReference type="EMBL" id="JAVIDL010000004">
    <property type="protein sequence ID" value="MDQ8934765.1"/>
    <property type="molecule type" value="Genomic_DNA"/>
</dbReference>
<dbReference type="Pfam" id="PF05954">
    <property type="entry name" value="Phage_GPD"/>
    <property type="match status" value="1"/>
</dbReference>
<comment type="caution">
    <text evidence="2">The sequence shown here is derived from an EMBL/GenBank/DDBJ whole genome shotgun (WGS) entry which is preliminary data.</text>
</comment>
<dbReference type="AlphaFoldDB" id="A0AAW8J871"/>
<feature type="domain" description="Gp5/Type VI secretion system Vgr protein OB-fold" evidence="1">
    <location>
        <begin position="443"/>
        <end position="495"/>
    </location>
</feature>
<name>A0AAW8J871_9GAMM</name>
<proteinExistence type="predicted"/>
<dbReference type="SUPFAM" id="SSF69255">
    <property type="entry name" value="gp5 N-terminal domain-like"/>
    <property type="match status" value="1"/>
</dbReference>
<dbReference type="InterPro" id="IPR037026">
    <property type="entry name" value="Vgr_OB-fold_dom_sf"/>
</dbReference>
<dbReference type="Gene3D" id="4.10.220.110">
    <property type="match status" value="1"/>
</dbReference>